<evidence type="ECO:0000313" key="2">
    <source>
        <dbReference type="Proteomes" id="UP000237819"/>
    </source>
</evidence>
<accession>A0A2S8GPP9</accession>
<dbReference type="AlphaFoldDB" id="A0A2S8GPP9"/>
<dbReference type="OrthoDB" id="248449at2"/>
<reference evidence="1 2" key="1">
    <citation type="submission" date="2018-02" db="EMBL/GenBank/DDBJ databases">
        <title>Comparative genomes isolates from brazilian mangrove.</title>
        <authorList>
            <person name="Araujo J.E."/>
            <person name="Taketani R.G."/>
            <person name="Silva M.C.P."/>
            <person name="Loureco M.V."/>
            <person name="Andreote F.D."/>
        </authorList>
    </citation>
    <scope>NUCLEOTIDE SEQUENCE [LARGE SCALE GENOMIC DNA]</scope>
    <source>
        <strain evidence="1 2">Nap-Phe MGV</strain>
    </source>
</reference>
<protein>
    <submittedName>
        <fullName evidence="1">Uncharacterized protein</fullName>
    </submittedName>
</protein>
<gene>
    <name evidence="1" type="ORF">C5Y93_10495</name>
</gene>
<dbReference type="RefSeq" id="WP_105335371.1">
    <property type="nucleotide sequence ID" value="NZ_PUHZ01000010.1"/>
</dbReference>
<evidence type="ECO:0000313" key="1">
    <source>
        <dbReference type="EMBL" id="PQO46400.1"/>
    </source>
</evidence>
<name>A0A2S8GPP9_9BACT</name>
<dbReference type="EMBL" id="PUHZ01000010">
    <property type="protein sequence ID" value="PQO46400.1"/>
    <property type="molecule type" value="Genomic_DNA"/>
</dbReference>
<dbReference type="Proteomes" id="UP000237819">
    <property type="component" value="Unassembled WGS sequence"/>
</dbReference>
<organism evidence="1 2">
    <name type="scientific">Blastopirellula marina</name>
    <dbReference type="NCBI Taxonomy" id="124"/>
    <lineage>
        <taxon>Bacteria</taxon>
        <taxon>Pseudomonadati</taxon>
        <taxon>Planctomycetota</taxon>
        <taxon>Planctomycetia</taxon>
        <taxon>Pirellulales</taxon>
        <taxon>Pirellulaceae</taxon>
        <taxon>Blastopirellula</taxon>
    </lineage>
</organism>
<comment type="caution">
    <text evidence="1">The sequence shown here is derived from an EMBL/GenBank/DDBJ whole genome shotgun (WGS) entry which is preliminary data.</text>
</comment>
<proteinExistence type="predicted"/>
<sequence length="300" mass="35157">MIRSLPKKYQRDIEVLVESYGADQTLHEYIAAKQQKYFPELLGPNRMRDVDWTEEQHTAHATENLMAGYPLLERGYAKRILEDNPEELARSASTFGRLRYWWGTRNEYDDFLTYANDMLRTLASGDIELFQRYTEVTPSKATKGPRAEKLLHAGITAVINRDRNRLADAIAEYETWNKPKRYIECMYATLQGLLDSDPKQVAAGLDSFIETSRKITQLYDLFKYICLEPHGLYELCRWYDPELVAEFNPDRGLPWDYGLHCWVRGNEGKPPFYNVESLSPALQDWLVKIPFRDEQEHRWA</sequence>